<name>A0AAU7DKS3_9BACT</name>
<protein>
    <submittedName>
        <fullName evidence="3">Dabb family protein</fullName>
    </submittedName>
</protein>
<dbReference type="SMART" id="SM00886">
    <property type="entry name" value="Dabb"/>
    <property type="match status" value="1"/>
</dbReference>
<dbReference type="PANTHER" id="PTHR33178">
    <property type="match status" value="1"/>
</dbReference>
<dbReference type="SUPFAM" id="SSF54909">
    <property type="entry name" value="Dimeric alpha+beta barrel"/>
    <property type="match status" value="1"/>
</dbReference>
<dbReference type="Pfam" id="PF07876">
    <property type="entry name" value="Dabb"/>
    <property type="match status" value="1"/>
</dbReference>
<dbReference type="Gene3D" id="3.30.70.100">
    <property type="match status" value="1"/>
</dbReference>
<dbReference type="InterPro" id="IPR011008">
    <property type="entry name" value="Dimeric_a/b-barrel"/>
</dbReference>
<dbReference type="PANTHER" id="PTHR33178:SF10">
    <property type="entry name" value="STRESS-RESPONSE A_B BARREL DOMAIN-CONTAINING PROTEIN"/>
    <property type="match status" value="1"/>
</dbReference>
<accession>A0AAU7DKS3</accession>
<dbReference type="RefSeq" id="WP_348262927.1">
    <property type="nucleotide sequence ID" value="NZ_CP121196.1"/>
</dbReference>
<proteinExistence type="predicted"/>
<organism evidence="3">
    <name type="scientific">Telmatobacter sp. DSM 110680</name>
    <dbReference type="NCBI Taxonomy" id="3036704"/>
    <lineage>
        <taxon>Bacteria</taxon>
        <taxon>Pseudomonadati</taxon>
        <taxon>Acidobacteriota</taxon>
        <taxon>Terriglobia</taxon>
        <taxon>Terriglobales</taxon>
        <taxon>Acidobacteriaceae</taxon>
        <taxon>Telmatobacter</taxon>
    </lineage>
</organism>
<evidence type="ECO:0000259" key="2">
    <source>
        <dbReference type="PROSITE" id="PS51502"/>
    </source>
</evidence>
<evidence type="ECO:0000313" key="3">
    <source>
        <dbReference type="EMBL" id="XBH17702.1"/>
    </source>
</evidence>
<dbReference type="AlphaFoldDB" id="A0AAU7DKS3"/>
<feature type="domain" description="Stress-response A/B barrel" evidence="2">
    <location>
        <begin position="2"/>
        <end position="95"/>
    </location>
</feature>
<evidence type="ECO:0000256" key="1">
    <source>
        <dbReference type="ARBA" id="ARBA00011738"/>
    </source>
</evidence>
<dbReference type="InterPro" id="IPR013097">
    <property type="entry name" value="Dabb"/>
</dbReference>
<sequence>MFIHIFGFRWKEHATSAEKERAARDIRAFQGQIRGLIDVAVGENLSPRGQGYTFAGLMRFTEKAACDAYAIHPSHLELLEWLVPLIDPVELDFEV</sequence>
<comment type="subunit">
    <text evidence="1">Homodimer.</text>
</comment>
<reference evidence="3" key="1">
    <citation type="submission" date="2023-03" db="EMBL/GenBank/DDBJ databases">
        <title>Edaphobacter sp.</title>
        <authorList>
            <person name="Huber K.J."/>
            <person name="Papendorf J."/>
            <person name="Pilke C."/>
            <person name="Bunk B."/>
            <person name="Sproeer C."/>
            <person name="Pester M."/>
        </authorList>
    </citation>
    <scope>NUCLEOTIDE SEQUENCE</scope>
    <source>
        <strain evidence="3">DSM 110680</strain>
    </source>
</reference>
<dbReference type="InterPro" id="IPR044662">
    <property type="entry name" value="HS1/DABB1-like"/>
</dbReference>
<dbReference type="PROSITE" id="PS51502">
    <property type="entry name" value="S_R_A_B_BARREL"/>
    <property type="match status" value="1"/>
</dbReference>
<gene>
    <name evidence="3" type="ORF">P8935_24445</name>
</gene>
<dbReference type="EMBL" id="CP121196">
    <property type="protein sequence ID" value="XBH17702.1"/>
    <property type="molecule type" value="Genomic_DNA"/>
</dbReference>